<dbReference type="EMBL" id="NIRI02000042">
    <property type="protein sequence ID" value="KAG5451435.1"/>
    <property type="molecule type" value="Genomic_DNA"/>
</dbReference>
<name>A0A419PRA5_CLOSI</name>
<protein>
    <submittedName>
        <fullName evidence="1">Uncharacterized protein</fullName>
    </submittedName>
</protein>
<comment type="caution">
    <text evidence="1">The sequence shown here is derived from an EMBL/GenBank/DDBJ whole genome shotgun (WGS) entry which is preliminary data.</text>
</comment>
<dbReference type="InParanoid" id="A0A419PRA5"/>
<keyword evidence="2" id="KW-1185">Reference proteome</keyword>
<dbReference type="Proteomes" id="UP000286415">
    <property type="component" value="Unassembled WGS sequence"/>
</dbReference>
<evidence type="ECO:0000313" key="2">
    <source>
        <dbReference type="Proteomes" id="UP000286415"/>
    </source>
</evidence>
<gene>
    <name evidence="1" type="ORF">CSKR_107254</name>
</gene>
<reference evidence="1 2" key="2">
    <citation type="journal article" date="2021" name="Genomics">
        <title>High-quality reference genome for Clonorchis sinensis.</title>
        <authorList>
            <person name="Young N.D."/>
            <person name="Stroehlein A.J."/>
            <person name="Kinkar L."/>
            <person name="Wang T."/>
            <person name="Sohn W.M."/>
            <person name="Chang B.C.H."/>
            <person name="Kaur P."/>
            <person name="Weisz D."/>
            <person name="Dudchenko O."/>
            <person name="Aiden E.L."/>
            <person name="Korhonen P.K."/>
            <person name="Gasser R.B."/>
        </authorList>
    </citation>
    <scope>NUCLEOTIDE SEQUENCE [LARGE SCALE GENOMIC DNA]</scope>
    <source>
        <strain evidence="1">Cs-k2</strain>
    </source>
</reference>
<proteinExistence type="predicted"/>
<dbReference type="AlphaFoldDB" id="A0A419PRA5"/>
<sequence>MDLLWTQRTERVDLVQDLTNVLLREDQKIFGLLHEFFESDERTVVLRCYFMVLPDERQMGQVQNSSYGQTNRRQFYGIPKLKTRIRINDGGLQTPYTERIIII</sequence>
<evidence type="ECO:0000313" key="1">
    <source>
        <dbReference type="EMBL" id="KAG5451435.1"/>
    </source>
</evidence>
<accession>A0A419PRA5</accession>
<organism evidence="1 2">
    <name type="scientific">Clonorchis sinensis</name>
    <name type="common">Chinese liver fluke</name>
    <dbReference type="NCBI Taxonomy" id="79923"/>
    <lineage>
        <taxon>Eukaryota</taxon>
        <taxon>Metazoa</taxon>
        <taxon>Spiralia</taxon>
        <taxon>Lophotrochozoa</taxon>
        <taxon>Platyhelminthes</taxon>
        <taxon>Trematoda</taxon>
        <taxon>Digenea</taxon>
        <taxon>Opisthorchiida</taxon>
        <taxon>Opisthorchiata</taxon>
        <taxon>Opisthorchiidae</taxon>
        <taxon>Clonorchis</taxon>
    </lineage>
</organism>
<reference evidence="1 2" key="1">
    <citation type="journal article" date="2018" name="Biotechnol. Adv.">
        <title>Improved genomic resources and new bioinformatic workflow for the carcinogenic parasite Clonorchis sinensis: Biotechnological implications.</title>
        <authorList>
            <person name="Wang D."/>
            <person name="Korhonen P.K."/>
            <person name="Gasser R.B."/>
            <person name="Young N.D."/>
        </authorList>
    </citation>
    <scope>NUCLEOTIDE SEQUENCE [LARGE SCALE GENOMIC DNA]</scope>
    <source>
        <strain evidence="1">Cs-k2</strain>
    </source>
</reference>